<evidence type="ECO:0000259" key="4">
    <source>
        <dbReference type="Pfam" id="PF00535"/>
    </source>
</evidence>
<dbReference type="PANTHER" id="PTHR43630">
    <property type="entry name" value="POLY-BETA-1,6-N-ACETYL-D-GLUCOSAMINE SYNTHASE"/>
    <property type="match status" value="1"/>
</dbReference>
<feature type="transmembrane region" description="Helical" evidence="3">
    <location>
        <begin position="298"/>
        <end position="326"/>
    </location>
</feature>
<feature type="transmembrane region" description="Helical" evidence="3">
    <location>
        <begin position="6"/>
        <end position="30"/>
    </location>
</feature>
<keyword evidence="3" id="KW-1133">Transmembrane helix</keyword>
<keyword evidence="2 5" id="KW-0808">Transferase</keyword>
<organism evidence="5">
    <name type="scientific">invertebrate metagenome</name>
    <dbReference type="NCBI Taxonomy" id="1711999"/>
    <lineage>
        <taxon>unclassified sequences</taxon>
        <taxon>metagenomes</taxon>
        <taxon>organismal metagenomes</taxon>
    </lineage>
</organism>
<gene>
    <name evidence="5" type="ORF">CI610_00083</name>
</gene>
<reference evidence="5" key="1">
    <citation type="journal article" date="2017" name="Appl. Environ. Microbiol.">
        <title>Molecular characterization of an Endozoicomonas-like organism causing infection in king scallop Pecten maximus L.</title>
        <authorList>
            <person name="Cano I."/>
            <person name="van Aerle R."/>
            <person name="Ross S."/>
            <person name="Verner-Jeffreys D.W."/>
            <person name="Paley R.K."/>
            <person name="Rimmer G."/>
            <person name="Ryder D."/>
            <person name="Hooper P."/>
            <person name="Stone D."/>
            <person name="Feist S.W."/>
        </authorList>
    </citation>
    <scope>NUCLEOTIDE SEQUENCE</scope>
</reference>
<sequence>MDDELWLIVFSVSCFWVLYHHFFYPFLLAWMSAGKEPAKPQTYRRGYRETSADFGLPTITIVMPTYNEEACIANKIYNLGLLDYPSDKLFVIIIFDGCTDNTVVRAKAVLQQPENKHLKVSFIEKKDNQGKIAAVNDAVALSESDMIALTDVSAMLSVNSLLVVANLLVNEKNGVVCGRYGFFHDHTDGERAYWRYQGNIKQCESCLGSTLGVHGAFYALRRELFVPLPVDTINEDFSLPAMILEKGFNSIYCPQINTIEAESVSETDDFRRRVRISQGNLQQVLRHWRLLMPRRGMIAFMFFSGKFLRAVMPLFIAMAVIAAFALADDIRLFTFVFVILSTTYGVSLYYLLCGGVPKYRYIRLLCYIASGHIAMTIGCLQYIFWRTPTAWIKLKKDHEE</sequence>
<feature type="transmembrane region" description="Helical" evidence="3">
    <location>
        <begin position="332"/>
        <end position="352"/>
    </location>
</feature>
<dbReference type="CDD" id="cd06439">
    <property type="entry name" value="CESA_like_1"/>
    <property type="match status" value="1"/>
</dbReference>
<dbReference type="SUPFAM" id="SSF53448">
    <property type="entry name" value="Nucleotide-diphospho-sugar transferases"/>
    <property type="match status" value="1"/>
</dbReference>
<proteinExistence type="predicted"/>
<keyword evidence="3" id="KW-0812">Transmembrane</keyword>
<protein>
    <submittedName>
        <fullName evidence="5">Beta-monoglucosyldiacylglycerol synthase</fullName>
        <ecNumber evidence="5">2.4.1.336</ecNumber>
    </submittedName>
</protein>
<dbReference type="EMBL" id="NSIT01000002">
    <property type="protein sequence ID" value="PJE80925.1"/>
    <property type="molecule type" value="Genomic_DNA"/>
</dbReference>
<dbReference type="PANTHER" id="PTHR43630:SF1">
    <property type="entry name" value="POLY-BETA-1,6-N-ACETYL-D-GLUCOSAMINE SYNTHASE"/>
    <property type="match status" value="1"/>
</dbReference>
<dbReference type="Pfam" id="PF00535">
    <property type="entry name" value="Glycos_transf_2"/>
    <property type="match status" value="1"/>
</dbReference>
<dbReference type="Gene3D" id="3.90.550.10">
    <property type="entry name" value="Spore Coat Polysaccharide Biosynthesis Protein SpsA, Chain A"/>
    <property type="match status" value="1"/>
</dbReference>
<dbReference type="AlphaFoldDB" id="A0A2H9TCF0"/>
<dbReference type="EC" id="2.4.1.336" evidence="5"/>
<comment type="caution">
    <text evidence="5">The sequence shown here is derived from an EMBL/GenBank/DDBJ whole genome shotgun (WGS) entry which is preliminary data.</text>
</comment>
<name>A0A2H9TCF0_9ZZZZ</name>
<evidence type="ECO:0000256" key="2">
    <source>
        <dbReference type="ARBA" id="ARBA00022679"/>
    </source>
</evidence>
<dbReference type="InterPro" id="IPR001173">
    <property type="entry name" value="Glyco_trans_2-like"/>
</dbReference>
<evidence type="ECO:0000313" key="5">
    <source>
        <dbReference type="EMBL" id="PJE80925.1"/>
    </source>
</evidence>
<keyword evidence="3" id="KW-0472">Membrane</keyword>
<feature type="transmembrane region" description="Helical" evidence="3">
    <location>
        <begin position="364"/>
        <end position="385"/>
    </location>
</feature>
<evidence type="ECO:0000256" key="1">
    <source>
        <dbReference type="ARBA" id="ARBA00022676"/>
    </source>
</evidence>
<dbReference type="GO" id="GO:0016757">
    <property type="term" value="F:glycosyltransferase activity"/>
    <property type="evidence" value="ECO:0007669"/>
    <property type="project" value="UniProtKB-KW"/>
</dbReference>
<feature type="domain" description="Glycosyltransferase 2-like" evidence="4">
    <location>
        <begin position="60"/>
        <end position="225"/>
    </location>
</feature>
<evidence type="ECO:0000256" key="3">
    <source>
        <dbReference type="SAM" id="Phobius"/>
    </source>
</evidence>
<keyword evidence="1 5" id="KW-0328">Glycosyltransferase</keyword>
<dbReference type="InterPro" id="IPR029044">
    <property type="entry name" value="Nucleotide-diphossugar_trans"/>
</dbReference>
<accession>A0A2H9TCF0</accession>